<dbReference type="AlphaFoldDB" id="A0AAU8LFE2"/>
<protein>
    <submittedName>
        <fullName evidence="2">Uncharacterized protein</fullName>
    </submittedName>
</protein>
<organism evidence="2">
    <name type="scientific">Pseudomonas syringae CC1417</name>
    <dbReference type="NCBI Taxonomy" id="1357272"/>
    <lineage>
        <taxon>Bacteria</taxon>
        <taxon>Pseudomonadati</taxon>
        <taxon>Pseudomonadota</taxon>
        <taxon>Gammaproteobacteria</taxon>
        <taxon>Pseudomonadales</taxon>
        <taxon>Pseudomonadaceae</taxon>
        <taxon>Pseudomonas</taxon>
        <taxon>Pseudomonas syringae</taxon>
    </lineage>
</organism>
<proteinExistence type="predicted"/>
<feature type="transmembrane region" description="Helical" evidence="1">
    <location>
        <begin position="43"/>
        <end position="60"/>
    </location>
</feature>
<keyword evidence="1" id="KW-1133">Transmembrane helix</keyword>
<name>A0AAU8LFE2_PSESX</name>
<accession>A0AAU8LFE2</accession>
<evidence type="ECO:0000256" key="1">
    <source>
        <dbReference type="SAM" id="Phobius"/>
    </source>
</evidence>
<reference evidence="2" key="2">
    <citation type="submission" date="2024-07" db="EMBL/GenBank/DDBJ databases">
        <title>A complete genome sequence for Pseudomonas syringae CC1417.</title>
        <authorList>
            <person name="Baltrus D.A."/>
        </authorList>
    </citation>
    <scope>NUCLEOTIDE SEQUENCE</scope>
    <source>
        <strain evidence="2">CC1417</strain>
    </source>
</reference>
<sequence>MGRLLAVTGILLTALYAWLAWWLVGDRISTLQTMSLNEVGDFLAGAFGPLAILWLVLGFFQQGIELRQGSKALNLQAEELRNSVDAQRELVSVTREQVHAELERAAEAKATRAKQIQPFLIGAGGGSSHSGEKHTLNFNFKNLGAPVSRVVFGAHGDFAAITRSVDAMDTGHVVSFVYEIIGSGEGLSDEIQVVYMDADLNVGEQYFVIKVDTSDVLPKLAIERSQNSCVD</sequence>
<reference evidence="2" key="1">
    <citation type="journal article" date="2014" name="Genome Announc.">
        <title>Draft Genome Sequences of a Phylogenetically Diverse Suite of Pseudomonas syringae Strains from Multiple Source Populations.</title>
        <authorList>
            <person name="Baltrus D.A."/>
            <person name="Yourstone S."/>
            <person name="Lind A."/>
            <person name="Guilbaud C."/>
            <person name="Sands D.C."/>
            <person name="Jones C.D."/>
            <person name="Morris C.E."/>
            <person name="Dangl J.L."/>
        </authorList>
    </citation>
    <scope>NUCLEOTIDE SEQUENCE</scope>
    <source>
        <strain evidence="2">CC1417</strain>
    </source>
</reference>
<dbReference type="EMBL" id="CP159362">
    <property type="protein sequence ID" value="XCN66793.1"/>
    <property type="molecule type" value="Genomic_DNA"/>
</dbReference>
<gene>
    <name evidence="2" type="ORF">N011_20235</name>
</gene>
<dbReference type="RefSeq" id="WP_024695368.1">
    <property type="nucleotide sequence ID" value="NZ_CP159362.1"/>
</dbReference>
<keyword evidence="1" id="KW-0812">Transmembrane</keyword>
<keyword evidence="1" id="KW-0472">Membrane</keyword>
<evidence type="ECO:0000313" key="2">
    <source>
        <dbReference type="EMBL" id="XCN66793.1"/>
    </source>
</evidence>